<dbReference type="PIRSF" id="PIRSF000137">
    <property type="entry name" value="Alcohol_oxidase"/>
    <property type="match status" value="1"/>
</dbReference>
<dbReference type="Pfam" id="PF05199">
    <property type="entry name" value="GMC_oxred_C"/>
    <property type="match status" value="1"/>
</dbReference>
<dbReference type="InterPro" id="IPR012132">
    <property type="entry name" value="GMC_OxRdtase"/>
</dbReference>
<feature type="domain" description="Glucose-methanol-choline oxidoreductase N-terminal" evidence="6">
    <location>
        <begin position="253"/>
        <end position="267"/>
    </location>
</feature>
<dbReference type="Gene3D" id="3.50.50.60">
    <property type="entry name" value="FAD/NAD(P)-binding domain"/>
    <property type="match status" value="1"/>
</dbReference>
<evidence type="ECO:0000256" key="1">
    <source>
        <dbReference type="ARBA" id="ARBA00001974"/>
    </source>
</evidence>
<sequence>MRFDVVIIGGGSAGSVLAARLSENPDRRVALIEAGLEPTDPDIAQPSMWPFIQGRDYDWAYETVPQGGTAGRVHAWPRGRVVGGSSCLHAMAHVRGHPDDFEAWAEATGTRNWSYDRLLPAFRRSERFSGGGSELHGGDGPLPVWLPGEEVNPVVRAYMEAGLQRGVPSLGDHNGRRLNGTAPNALTIRDGRRVSAADAYLTAAVRARPNLAILTGLLVHRLVLEGDRAAGVAVTRAGVGEIVSGGEIVLCAGAIGSPLLLQRSGIGDPETLRRAGVACRLAVPEVGRNLHDHLLGAGNVYRSSRPVPPTRLQHSESLMYLNAADVTRPDGAPDIVLGCVTGPSVSESFAPIAPGFAYTLLFGVTHPTSRGFLAIGGPELSDRPLIDPAYMRTEHDRLTFRRAFEVAREVGSAPALEGWKADELLPGPGVRTAAEIDAFIAKAAITHHHPVGTCRMGADTGAVVDPGLKLSGLDNLSVVDASVIPTIPSGPVHAAVLAIAETFAAGWTDRP</sequence>
<proteinExistence type="inferred from homology"/>
<feature type="binding site" evidence="5">
    <location>
        <position position="81"/>
    </location>
    <ligand>
        <name>FAD</name>
        <dbReference type="ChEBI" id="CHEBI:57692"/>
    </ligand>
</feature>
<keyword evidence="8" id="KW-1185">Reference proteome</keyword>
<dbReference type="AlphaFoldDB" id="A0A2P7S6H4"/>
<dbReference type="PANTHER" id="PTHR11552">
    <property type="entry name" value="GLUCOSE-METHANOL-CHOLINE GMC OXIDOREDUCTASE"/>
    <property type="match status" value="1"/>
</dbReference>
<name>A0A2P7S6H4_9HYPH</name>
<evidence type="ECO:0000256" key="2">
    <source>
        <dbReference type="ARBA" id="ARBA00010790"/>
    </source>
</evidence>
<protein>
    <submittedName>
        <fullName evidence="7">Pyridoxine 4-oxidase</fullName>
    </submittedName>
</protein>
<dbReference type="PANTHER" id="PTHR11552:SF147">
    <property type="entry name" value="CHOLINE DEHYDROGENASE, MITOCHONDRIAL"/>
    <property type="match status" value="1"/>
</dbReference>
<dbReference type="Gene3D" id="3.30.560.10">
    <property type="entry name" value="Glucose Oxidase, domain 3"/>
    <property type="match status" value="1"/>
</dbReference>
<dbReference type="InterPro" id="IPR036188">
    <property type="entry name" value="FAD/NAD-bd_sf"/>
</dbReference>
<evidence type="ECO:0000256" key="4">
    <source>
        <dbReference type="ARBA" id="ARBA00022827"/>
    </source>
</evidence>
<dbReference type="GO" id="GO:0050660">
    <property type="term" value="F:flavin adenine dinucleotide binding"/>
    <property type="evidence" value="ECO:0007669"/>
    <property type="project" value="InterPro"/>
</dbReference>
<feature type="binding site" evidence="5">
    <location>
        <position position="219"/>
    </location>
    <ligand>
        <name>FAD</name>
        <dbReference type="ChEBI" id="CHEBI:57692"/>
    </ligand>
</feature>
<comment type="similarity">
    <text evidence="2">Belongs to the GMC oxidoreductase family.</text>
</comment>
<evidence type="ECO:0000256" key="5">
    <source>
        <dbReference type="PIRSR" id="PIRSR000137-2"/>
    </source>
</evidence>
<evidence type="ECO:0000313" key="8">
    <source>
        <dbReference type="Proteomes" id="UP000241229"/>
    </source>
</evidence>
<dbReference type="SUPFAM" id="SSF51905">
    <property type="entry name" value="FAD/NAD(P)-binding domain"/>
    <property type="match status" value="1"/>
</dbReference>
<keyword evidence="4 5" id="KW-0274">FAD</keyword>
<reference evidence="7 8" key="1">
    <citation type="submission" date="2018-03" db="EMBL/GenBank/DDBJ databases">
        <title>The draft genome of Mesorhizobium sp. 6GN-30.</title>
        <authorList>
            <person name="Liu L."/>
            <person name="Li L."/>
            <person name="Wang T."/>
            <person name="Zhang X."/>
            <person name="Liang L."/>
        </authorList>
    </citation>
    <scope>NUCLEOTIDE SEQUENCE [LARGE SCALE GENOMIC DNA]</scope>
    <source>
        <strain evidence="7 8">6GN30</strain>
    </source>
</reference>
<dbReference type="GO" id="GO:0016614">
    <property type="term" value="F:oxidoreductase activity, acting on CH-OH group of donors"/>
    <property type="evidence" value="ECO:0007669"/>
    <property type="project" value="InterPro"/>
</dbReference>
<evidence type="ECO:0000259" key="6">
    <source>
        <dbReference type="PROSITE" id="PS00624"/>
    </source>
</evidence>
<dbReference type="Pfam" id="PF00732">
    <property type="entry name" value="GMC_oxred_N"/>
    <property type="match status" value="1"/>
</dbReference>
<dbReference type="InterPro" id="IPR000172">
    <property type="entry name" value="GMC_OxRdtase_N"/>
</dbReference>
<evidence type="ECO:0000256" key="3">
    <source>
        <dbReference type="ARBA" id="ARBA00022630"/>
    </source>
</evidence>
<dbReference type="PROSITE" id="PS00624">
    <property type="entry name" value="GMC_OXRED_2"/>
    <property type="match status" value="1"/>
</dbReference>
<comment type="caution">
    <text evidence="7">The sequence shown here is derived from an EMBL/GenBank/DDBJ whole genome shotgun (WGS) entry which is preliminary data.</text>
</comment>
<organism evidence="7 8">
    <name type="scientific">Kumtagia ephedrae</name>
    <dbReference type="NCBI Taxonomy" id="2116701"/>
    <lineage>
        <taxon>Bacteria</taxon>
        <taxon>Pseudomonadati</taxon>
        <taxon>Pseudomonadota</taxon>
        <taxon>Alphaproteobacteria</taxon>
        <taxon>Hyphomicrobiales</taxon>
        <taxon>Phyllobacteriaceae</taxon>
        <taxon>Kumtagia</taxon>
    </lineage>
</organism>
<dbReference type="OrthoDB" id="9785276at2"/>
<comment type="cofactor">
    <cofactor evidence="1 5">
        <name>FAD</name>
        <dbReference type="ChEBI" id="CHEBI:57692"/>
    </cofactor>
</comment>
<dbReference type="InterPro" id="IPR007867">
    <property type="entry name" value="GMC_OxRtase_C"/>
</dbReference>
<dbReference type="Proteomes" id="UP000241229">
    <property type="component" value="Unassembled WGS sequence"/>
</dbReference>
<dbReference type="RefSeq" id="WP_106773272.1">
    <property type="nucleotide sequence ID" value="NZ_PXYK01000015.1"/>
</dbReference>
<dbReference type="SUPFAM" id="SSF54373">
    <property type="entry name" value="FAD-linked reductases, C-terminal domain"/>
    <property type="match status" value="1"/>
</dbReference>
<evidence type="ECO:0000313" key="7">
    <source>
        <dbReference type="EMBL" id="PSJ58035.1"/>
    </source>
</evidence>
<keyword evidence="3" id="KW-0285">Flavoprotein</keyword>
<gene>
    <name evidence="7" type="ORF">C7I84_16350</name>
</gene>
<dbReference type="EMBL" id="PXYK01000015">
    <property type="protein sequence ID" value="PSJ58035.1"/>
    <property type="molecule type" value="Genomic_DNA"/>
</dbReference>
<accession>A0A2P7S6H4</accession>